<keyword evidence="1" id="KW-0233">DNA recombination</keyword>
<proteinExistence type="predicted"/>
<sequence length="368" mass="41615">MGKIKIPYYSVKKGRGYWQPTPTMKAAGFTIIRCGPDGPAAWKIAQDWNERWQRHRQGRAQDAQPRWPANSIGDAFDRYRRTDEWTAKKPRTREEWERAWARIEPVFGDLSPTSPEISLETLSQFRRLIMNNVSLREAHRTIKIWRALWRICAAFNICGGKNDPSLGIRNVAPAPRKASWRHWEAVWLAKRAWRLGYHGMAVAIALAWDTQFSPVDLRRLTMADLNGAKASRHFDLARAKSGRDVIGTMGRRTLALLDAYLAKYPAEVGTILRNRSGAPYSRFTMPDDFAVVRETCFPGDRRTLADMRRSGAIEANIGGADPATLSAKMGNTISTSNALHKTYQPVDLTAVRQADAARRKGRSLLRGN</sequence>
<evidence type="ECO:0000313" key="3">
    <source>
        <dbReference type="Proteomes" id="UP000268192"/>
    </source>
</evidence>
<dbReference type="OrthoDB" id="8208963at2"/>
<dbReference type="Gene3D" id="1.10.443.10">
    <property type="entry name" value="Intergrase catalytic core"/>
    <property type="match status" value="1"/>
</dbReference>
<evidence type="ECO:0000313" key="2">
    <source>
        <dbReference type="EMBL" id="AZN72285.1"/>
    </source>
</evidence>
<accession>A0A3S9B5P4</accession>
<gene>
    <name evidence="2" type="ORF">D5400_14255</name>
</gene>
<dbReference type="SUPFAM" id="SSF56349">
    <property type="entry name" value="DNA breaking-rejoining enzymes"/>
    <property type="match status" value="1"/>
</dbReference>
<dbReference type="InterPro" id="IPR011010">
    <property type="entry name" value="DNA_brk_join_enz"/>
</dbReference>
<dbReference type="AlphaFoldDB" id="A0A3S9B5P4"/>
<reference evidence="2 3" key="1">
    <citation type="submission" date="2018-09" db="EMBL/GenBank/DDBJ databases">
        <title>Marinorhizobium profundi gen. nov., sp. nov., isolated from a deep-sea sediment sample from the New Britain Trench and proposal of Marinorhizobiaceae fam. nov. in the order Rhizobiales of the class Alphaproteobacteria.</title>
        <authorList>
            <person name="Cao J."/>
        </authorList>
    </citation>
    <scope>NUCLEOTIDE SEQUENCE [LARGE SCALE GENOMIC DNA]</scope>
    <source>
        <strain evidence="2 3">WS11</strain>
    </source>
</reference>
<keyword evidence="3" id="KW-1185">Reference proteome</keyword>
<evidence type="ECO:0000256" key="1">
    <source>
        <dbReference type="ARBA" id="ARBA00023172"/>
    </source>
</evidence>
<dbReference type="GO" id="GO:0006310">
    <property type="term" value="P:DNA recombination"/>
    <property type="evidence" value="ECO:0007669"/>
    <property type="project" value="UniProtKB-KW"/>
</dbReference>
<organism evidence="2 3">
    <name type="scientific">Georhizobium profundi</name>
    <dbReference type="NCBI Taxonomy" id="2341112"/>
    <lineage>
        <taxon>Bacteria</taxon>
        <taxon>Pseudomonadati</taxon>
        <taxon>Pseudomonadota</taxon>
        <taxon>Alphaproteobacteria</taxon>
        <taxon>Hyphomicrobiales</taxon>
        <taxon>Rhizobiaceae</taxon>
        <taxon>Georhizobium</taxon>
    </lineage>
</organism>
<dbReference type="GO" id="GO:0003677">
    <property type="term" value="F:DNA binding"/>
    <property type="evidence" value="ECO:0007669"/>
    <property type="project" value="InterPro"/>
</dbReference>
<dbReference type="RefSeq" id="WP_126010602.1">
    <property type="nucleotide sequence ID" value="NZ_CP032509.1"/>
</dbReference>
<dbReference type="GO" id="GO:0015074">
    <property type="term" value="P:DNA integration"/>
    <property type="evidence" value="ECO:0007669"/>
    <property type="project" value="InterPro"/>
</dbReference>
<dbReference type="InterPro" id="IPR013762">
    <property type="entry name" value="Integrase-like_cat_sf"/>
</dbReference>
<dbReference type="Proteomes" id="UP000268192">
    <property type="component" value="Chromosome"/>
</dbReference>
<dbReference type="EMBL" id="CP032509">
    <property type="protein sequence ID" value="AZN72285.1"/>
    <property type="molecule type" value="Genomic_DNA"/>
</dbReference>
<name>A0A3S9B5P4_9HYPH</name>
<protein>
    <recommendedName>
        <fullName evidence="4">Integrase</fullName>
    </recommendedName>
</protein>
<dbReference type="KEGG" id="abaw:D5400_14255"/>
<evidence type="ECO:0008006" key="4">
    <source>
        <dbReference type="Google" id="ProtNLM"/>
    </source>
</evidence>